<reference evidence="2" key="1">
    <citation type="submission" date="2018-05" db="EMBL/GenBank/DDBJ databases">
        <authorList>
            <person name="Lanie J.A."/>
            <person name="Ng W.-L."/>
            <person name="Kazmierczak K.M."/>
            <person name="Andrzejewski T.M."/>
            <person name="Davidsen T.M."/>
            <person name="Wayne K.J."/>
            <person name="Tettelin H."/>
            <person name="Glass J.I."/>
            <person name="Rusch D."/>
            <person name="Podicherti R."/>
            <person name="Tsui H.-C.T."/>
            <person name="Winkler M.E."/>
        </authorList>
    </citation>
    <scope>NUCLEOTIDE SEQUENCE</scope>
</reference>
<protein>
    <recommendedName>
        <fullName evidence="3">TIGR00299 family protein</fullName>
    </recommendedName>
</protein>
<evidence type="ECO:0000256" key="1">
    <source>
        <dbReference type="ARBA" id="ARBA00022596"/>
    </source>
</evidence>
<keyword evidence="1" id="KW-0533">Nickel</keyword>
<dbReference type="AlphaFoldDB" id="A0A382PBG5"/>
<accession>A0A382PBG5</accession>
<proteinExistence type="predicted"/>
<feature type="non-terminal residue" evidence="2">
    <location>
        <position position="71"/>
    </location>
</feature>
<dbReference type="Pfam" id="PF01969">
    <property type="entry name" value="Ni_insertion"/>
    <property type="match status" value="1"/>
</dbReference>
<dbReference type="EMBL" id="UINC01105352">
    <property type="protein sequence ID" value="SVC69221.1"/>
    <property type="molecule type" value="Genomic_DNA"/>
</dbReference>
<organism evidence="2">
    <name type="scientific">marine metagenome</name>
    <dbReference type="NCBI Taxonomy" id="408172"/>
    <lineage>
        <taxon>unclassified sequences</taxon>
        <taxon>metagenomes</taxon>
        <taxon>ecological metagenomes</taxon>
    </lineage>
</organism>
<evidence type="ECO:0008006" key="3">
    <source>
        <dbReference type="Google" id="ProtNLM"/>
    </source>
</evidence>
<sequence length="71" mass="7884">MTILGPVKTLYLDIFSGISGDMFLGSMIDLGVDFDALETELQKLKLEGYTLSANRRQKCAIDGVKFDVHLM</sequence>
<evidence type="ECO:0000313" key="2">
    <source>
        <dbReference type="EMBL" id="SVC69221.1"/>
    </source>
</evidence>
<name>A0A382PBG5_9ZZZZ</name>
<dbReference type="InterPro" id="IPR002822">
    <property type="entry name" value="Ni_insertion"/>
</dbReference>
<dbReference type="PANTHER" id="PTHR36566:SF1">
    <property type="entry name" value="PYRIDINIUM-3,5-BISTHIOCARBOXYLIC ACID MONONUCLEOTIDE NICKEL INSERTION PROTEIN"/>
    <property type="match status" value="1"/>
</dbReference>
<dbReference type="PANTHER" id="PTHR36566">
    <property type="entry name" value="NICKEL INSERTION PROTEIN-RELATED"/>
    <property type="match status" value="1"/>
</dbReference>
<gene>
    <name evidence="2" type="ORF">METZ01_LOCUS322075</name>
</gene>